<comment type="caution">
    <text evidence="2">The sequence shown here is derived from an EMBL/GenBank/DDBJ whole genome shotgun (WGS) entry which is preliminary data.</text>
</comment>
<feature type="coiled-coil region" evidence="1">
    <location>
        <begin position="54"/>
        <end position="81"/>
    </location>
</feature>
<dbReference type="AlphaFoldDB" id="A0AAU9K5G0"/>
<evidence type="ECO:0000313" key="2">
    <source>
        <dbReference type="EMBL" id="CAG9330853.1"/>
    </source>
</evidence>
<accession>A0AAU9K5G0</accession>
<dbReference type="Proteomes" id="UP001162131">
    <property type="component" value="Unassembled WGS sequence"/>
</dbReference>
<protein>
    <submittedName>
        <fullName evidence="2">Uncharacterized protein</fullName>
    </submittedName>
</protein>
<gene>
    <name evidence="2" type="ORF">BSTOLATCC_MIC52263</name>
</gene>
<keyword evidence="3" id="KW-1185">Reference proteome</keyword>
<evidence type="ECO:0000313" key="3">
    <source>
        <dbReference type="Proteomes" id="UP001162131"/>
    </source>
</evidence>
<sequence length="86" mass="10483">MASKKLFYYLEKRLLPSKINPMWKTYLKKSHNAIDSNESVASQYLLLQKSIAKYRKSEVDREAMKNIVEDLKRRKDEYLTHRYRQR</sequence>
<reference evidence="2" key="1">
    <citation type="submission" date="2021-09" db="EMBL/GenBank/DDBJ databases">
        <authorList>
            <consortium name="AG Swart"/>
            <person name="Singh M."/>
            <person name="Singh A."/>
            <person name="Seah K."/>
            <person name="Emmerich C."/>
        </authorList>
    </citation>
    <scope>NUCLEOTIDE SEQUENCE</scope>
    <source>
        <strain evidence="2">ATCC30299</strain>
    </source>
</reference>
<keyword evidence="1" id="KW-0175">Coiled coil</keyword>
<organism evidence="2 3">
    <name type="scientific">Blepharisma stoltei</name>
    <dbReference type="NCBI Taxonomy" id="1481888"/>
    <lineage>
        <taxon>Eukaryota</taxon>
        <taxon>Sar</taxon>
        <taxon>Alveolata</taxon>
        <taxon>Ciliophora</taxon>
        <taxon>Postciliodesmatophora</taxon>
        <taxon>Heterotrichea</taxon>
        <taxon>Heterotrichida</taxon>
        <taxon>Blepharismidae</taxon>
        <taxon>Blepharisma</taxon>
    </lineage>
</organism>
<proteinExistence type="predicted"/>
<name>A0AAU9K5G0_9CILI</name>
<evidence type="ECO:0000256" key="1">
    <source>
        <dbReference type="SAM" id="Coils"/>
    </source>
</evidence>
<dbReference type="EMBL" id="CAJZBQ010000052">
    <property type="protein sequence ID" value="CAG9330853.1"/>
    <property type="molecule type" value="Genomic_DNA"/>
</dbReference>